<evidence type="ECO:0000313" key="1">
    <source>
        <dbReference type="EMBL" id="QTD36706.1"/>
    </source>
</evidence>
<dbReference type="RefSeq" id="WP_207970888.1">
    <property type="nucleotide sequence ID" value="NZ_CP071795.1"/>
</dbReference>
<protein>
    <recommendedName>
        <fullName evidence="3">YD repeat-containing protein</fullName>
    </recommendedName>
</protein>
<gene>
    <name evidence="1" type="ORF">JL193_11215</name>
</gene>
<dbReference type="EMBL" id="CP071795">
    <property type="protein sequence ID" value="QTD36706.1"/>
    <property type="molecule type" value="Genomic_DNA"/>
</dbReference>
<name>A0ABX7SUS0_9FLAO</name>
<organism evidence="1 2">
    <name type="scientific">Polaribacter batillariae</name>
    <dbReference type="NCBI Taxonomy" id="2808900"/>
    <lineage>
        <taxon>Bacteria</taxon>
        <taxon>Pseudomonadati</taxon>
        <taxon>Bacteroidota</taxon>
        <taxon>Flavobacteriia</taxon>
        <taxon>Flavobacteriales</taxon>
        <taxon>Flavobacteriaceae</taxon>
    </lineage>
</organism>
<evidence type="ECO:0000313" key="2">
    <source>
        <dbReference type="Proteomes" id="UP000663935"/>
    </source>
</evidence>
<evidence type="ECO:0008006" key="3">
    <source>
        <dbReference type="Google" id="ProtNLM"/>
    </source>
</evidence>
<accession>A0ABX7SUS0</accession>
<sequence>MYLDGSKYYTIYEYDNKEKLIKIKEFSKENSLTSETDISYDGRTRREKRTNYNTKDGSIYGTYTTVYERDVKTAYLSNSKYANTKTTYTYNKEGDLSASNYVGKTSSTSNYDYEYNRKDNWIKKHYRSGKYQYFYFREIIFENGDVTGSDAFDKNYINKYGNFTNVNVVPLVLKKTKKTTVTNTNMPSFANKNWTFTTVKIGENTKALNGTCDLTVQNSNKMDVGAKVNFSLFLNDKKTEMNLTIKGYSNRDKSYFWTMEDSTKAKVYLSLFKEKIGKIDAVLTLGEGANKTMVFLN</sequence>
<proteinExistence type="predicted"/>
<dbReference type="Proteomes" id="UP000663935">
    <property type="component" value="Chromosome"/>
</dbReference>
<reference evidence="1 2" key="1">
    <citation type="submission" date="2021-03" db="EMBL/GenBank/DDBJ databases">
        <title>Complete genome of Polaribacter_sp.G4M1.</title>
        <authorList>
            <person name="Jeong S.W."/>
            <person name="Bae J.W."/>
        </authorList>
    </citation>
    <scope>NUCLEOTIDE SEQUENCE [LARGE SCALE GENOMIC DNA]</scope>
    <source>
        <strain evidence="1 2">G4M1</strain>
    </source>
</reference>
<keyword evidence="2" id="KW-1185">Reference proteome</keyword>